<evidence type="ECO:0000256" key="9">
    <source>
        <dbReference type="ARBA" id="ARBA00023242"/>
    </source>
</evidence>
<keyword evidence="6" id="KW-0238">DNA-binding</keyword>
<feature type="transmembrane region" description="Helical" evidence="11">
    <location>
        <begin position="684"/>
        <end position="702"/>
    </location>
</feature>
<keyword evidence="4 11" id="KW-0812">Transmembrane</keyword>
<dbReference type="GO" id="GO:0005637">
    <property type="term" value="C:nuclear inner membrane"/>
    <property type="evidence" value="ECO:0007669"/>
    <property type="project" value="UniProtKB-SubCell"/>
</dbReference>
<proteinExistence type="evidence at transcript level"/>
<evidence type="ECO:0000256" key="3">
    <source>
        <dbReference type="ARBA" id="ARBA00022553"/>
    </source>
</evidence>
<feature type="transmembrane region" description="Helical" evidence="11">
    <location>
        <begin position="505"/>
        <end position="531"/>
    </location>
</feature>
<dbReference type="AlphaFoldDB" id="A0AAU7J9A5"/>
<dbReference type="SUPFAM" id="SSF63748">
    <property type="entry name" value="Tudor/PWWP/MBT"/>
    <property type="match status" value="1"/>
</dbReference>
<evidence type="ECO:0000313" key="12">
    <source>
        <dbReference type="EMBL" id="XBN89719.1"/>
    </source>
</evidence>
<dbReference type="GO" id="GO:0050613">
    <property type="term" value="F:Delta14-sterol reductase activity"/>
    <property type="evidence" value="ECO:0007669"/>
    <property type="project" value="TreeGrafter"/>
</dbReference>
<keyword evidence="3" id="KW-0597">Phosphoprotein</keyword>
<name>A0AAU7J9A5_LOCMI</name>
<sequence length="884" mass="100217">MKTDKMKTGARLMARWPDTNFYYWCTLIDKVGERWKIQFDDGTLAEVTQSDLHESLPPDAHNIVGRVTRSSPTKLAMRGSPTKQIIRGSPAKHRKRPEETRKSPARKVRKLFTEEDNIKLGAELIDLEESAPASGNVDVRPSLPERSVSVPKEAEDLKQSALEVRPVSREKSLSVSKETEDASSVYTSEFKKSSNVASETRDVRRDASEIQSSEFNKSFSAPRDIRDVTHAATDVRSSPIRRSVSITKETEHTPHGAADVRHSPLKSSYAVDVQKERRTHSVTKYTESYMDRDSGRRLLREGSIGAADLRSSPLRLNNPSPLRLNNPIHKRENVTRGTADLRFFPLRSSNPPHETQNVTQDVKSYVDSYLDSDFRRQQLKKGSTIGLADLRQSPSRGSDMLVNERGTLMSDLRKHTELGLDREFWKKLGSEGSTESTKYTESYLDRDFRKQLKRDCSVGYSGIESSPYRRSISLTKDDKQFMSGTSRYTLEDYEKKHLKKYPLEFGGRLGVVLLILLLPLYITSVFVFKLVPDPKKFEISIPKQLVLLPQVGFSLMLFMFLQAVLSIVPIGAIASGPLTKIGILTMRCNGVFAFAITLVLTLSACYYEKEVPNIVVSLYTEAAVSAVFLGIIFSLILYKRAHRLPLSYLNPYGATGYKLYDLWMGRELTPRIGKFNIKLILHRFSKIIAITLNILIVTEAYFQGEEGDLLKSLMISTVVQSLYCLHFLFHEDIYLYSFLAISEGVGYMSTVGLMTFPFMLTFTTKVILDYRLKASLTEICIALSAYIVGHLFLELSNWEETFSVRDPITSVWKMKFQPFWNPKIQTRAYLGQIMIYWGFAMVAGTTYLGIFIIPAGFTVAVVSRAVREYMRCAAHQRVEVYVGH</sequence>
<evidence type="ECO:0000256" key="8">
    <source>
        <dbReference type="ARBA" id="ARBA00023170"/>
    </source>
</evidence>
<feature type="transmembrane region" description="Helical" evidence="11">
    <location>
        <begin position="774"/>
        <end position="793"/>
    </location>
</feature>
<dbReference type="PANTHER" id="PTHR21257">
    <property type="entry name" value="DELTA(14)-STEROL REDUCTASE"/>
    <property type="match status" value="1"/>
</dbReference>
<evidence type="ECO:0000256" key="5">
    <source>
        <dbReference type="ARBA" id="ARBA00022989"/>
    </source>
</evidence>
<feature type="transmembrane region" description="Helical" evidence="11">
    <location>
        <begin position="586"/>
        <end position="604"/>
    </location>
</feature>
<reference evidence="12" key="1">
    <citation type="submission" date="2023-12" db="EMBL/GenBank/DDBJ databases">
        <title>Identification and Expression Profile Analysis of Tudor Family Genes in Locusta migratoria, and Functional Characterization of LmTdr7.</title>
        <authorList>
            <person name="Deng S."/>
            <person name="Wang J."/>
            <person name="Ma E."/>
            <person name="Zhang J."/>
            <person name="Xing S."/>
        </authorList>
    </citation>
    <scope>NUCLEOTIDE SEQUENCE</scope>
</reference>
<feature type="region of interest" description="Disordered" evidence="10">
    <location>
        <begin position="74"/>
        <end position="105"/>
    </location>
</feature>
<feature type="transmembrane region" description="Helical" evidence="11">
    <location>
        <begin position="835"/>
        <end position="862"/>
    </location>
</feature>
<evidence type="ECO:0000256" key="6">
    <source>
        <dbReference type="ARBA" id="ARBA00023125"/>
    </source>
</evidence>
<accession>A0AAU7J9A5</accession>
<comment type="similarity">
    <text evidence="2">Belongs to the ERG4/ERG24 family.</text>
</comment>
<organism evidence="12">
    <name type="scientific">Locusta migratoria</name>
    <name type="common">Migratory locust</name>
    <dbReference type="NCBI Taxonomy" id="7004"/>
    <lineage>
        <taxon>Eukaryota</taxon>
        <taxon>Metazoa</taxon>
        <taxon>Ecdysozoa</taxon>
        <taxon>Arthropoda</taxon>
        <taxon>Hexapoda</taxon>
        <taxon>Insecta</taxon>
        <taxon>Pterygota</taxon>
        <taxon>Neoptera</taxon>
        <taxon>Polyneoptera</taxon>
        <taxon>Orthoptera</taxon>
        <taxon>Caelifera</taxon>
        <taxon>Acrididea</taxon>
        <taxon>Acridomorpha</taxon>
        <taxon>Acridoidea</taxon>
        <taxon>Acrididae</taxon>
        <taxon>Oedipodinae</taxon>
        <taxon>Locusta</taxon>
    </lineage>
</organism>
<comment type="subcellular location">
    <subcellularLocation>
        <location evidence="1">Nucleus inner membrane</location>
        <topology evidence="1">Multi-pass membrane protein</topology>
    </subcellularLocation>
</comment>
<evidence type="ECO:0000256" key="4">
    <source>
        <dbReference type="ARBA" id="ARBA00022692"/>
    </source>
</evidence>
<evidence type="ECO:0000256" key="7">
    <source>
        <dbReference type="ARBA" id="ARBA00023136"/>
    </source>
</evidence>
<evidence type="ECO:0000256" key="1">
    <source>
        <dbReference type="ARBA" id="ARBA00004473"/>
    </source>
</evidence>
<protein>
    <submittedName>
        <fullName evidence="12">Tudor domain-containing protein Tdr16</fullName>
    </submittedName>
</protein>
<dbReference type="GO" id="GO:0006695">
    <property type="term" value="P:cholesterol biosynthetic process"/>
    <property type="evidence" value="ECO:0007669"/>
    <property type="project" value="TreeGrafter"/>
</dbReference>
<feature type="transmembrane region" description="Helical" evidence="11">
    <location>
        <begin position="551"/>
        <end position="574"/>
    </location>
</feature>
<dbReference type="InterPro" id="IPR001171">
    <property type="entry name" value="ERG24_DHCR-like"/>
</dbReference>
<evidence type="ECO:0000256" key="2">
    <source>
        <dbReference type="ARBA" id="ARBA00005402"/>
    </source>
</evidence>
<dbReference type="PANTHER" id="PTHR21257:SF55">
    <property type="entry name" value="DELTA(14)-STEROL REDUCTASE LBR"/>
    <property type="match status" value="1"/>
</dbReference>
<keyword evidence="8" id="KW-0675">Receptor</keyword>
<feature type="region of interest" description="Disordered" evidence="10">
    <location>
        <begin position="131"/>
        <end position="159"/>
    </location>
</feature>
<dbReference type="Gene3D" id="2.30.30.140">
    <property type="match status" value="1"/>
</dbReference>
<dbReference type="EMBL" id="OR912218">
    <property type="protein sequence ID" value="XBN89719.1"/>
    <property type="molecule type" value="mRNA"/>
</dbReference>
<keyword evidence="5 11" id="KW-1133">Transmembrane helix</keyword>
<feature type="transmembrane region" description="Helical" evidence="11">
    <location>
        <begin position="616"/>
        <end position="638"/>
    </location>
</feature>
<dbReference type="Pfam" id="PF01222">
    <property type="entry name" value="ERG4_ERG24"/>
    <property type="match status" value="1"/>
</dbReference>
<evidence type="ECO:0000256" key="10">
    <source>
        <dbReference type="SAM" id="MobiDB-lite"/>
    </source>
</evidence>
<evidence type="ECO:0000256" key="11">
    <source>
        <dbReference type="SAM" id="Phobius"/>
    </source>
</evidence>
<keyword evidence="7 11" id="KW-0472">Membrane</keyword>
<feature type="transmembrane region" description="Helical" evidence="11">
    <location>
        <begin position="733"/>
        <end position="762"/>
    </location>
</feature>
<keyword evidence="9" id="KW-0539">Nucleus</keyword>
<dbReference type="GO" id="GO:0005789">
    <property type="term" value="C:endoplasmic reticulum membrane"/>
    <property type="evidence" value="ECO:0007669"/>
    <property type="project" value="TreeGrafter"/>
</dbReference>
<dbReference type="GO" id="GO:0003677">
    <property type="term" value="F:DNA binding"/>
    <property type="evidence" value="ECO:0007669"/>
    <property type="project" value="UniProtKB-KW"/>
</dbReference>